<dbReference type="PANTHER" id="PTHR44145:SF3">
    <property type="entry name" value="DNAJ HOMOLOG SUBFAMILY A MEMBER 3, MITOCHONDRIAL"/>
    <property type="match status" value="1"/>
</dbReference>
<dbReference type="OrthoDB" id="445556at2759"/>
<protein>
    <recommendedName>
        <fullName evidence="4">J domain-containing protein</fullName>
    </recommendedName>
</protein>
<dbReference type="Pfam" id="PF00226">
    <property type="entry name" value="DnaJ"/>
    <property type="match status" value="1"/>
</dbReference>
<evidence type="ECO:0000256" key="3">
    <source>
        <dbReference type="SAM" id="Phobius"/>
    </source>
</evidence>
<dbReference type="SMART" id="SM00271">
    <property type="entry name" value="DnaJ"/>
    <property type="match status" value="1"/>
</dbReference>
<keyword evidence="3" id="KW-0472">Membrane</keyword>
<dbReference type="InterPro" id="IPR001623">
    <property type="entry name" value="DnaJ_domain"/>
</dbReference>
<feature type="region of interest" description="Disordered" evidence="2">
    <location>
        <begin position="189"/>
        <end position="208"/>
    </location>
</feature>
<dbReference type="CDD" id="cd06257">
    <property type="entry name" value="DnaJ"/>
    <property type="match status" value="1"/>
</dbReference>
<evidence type="ECO:0000313" key="6">
    <source>
        <dbReference type="Proteomes" id="UP000053257"/>
    </source>
</evidence>
<dbReference type="EMBL" id="KN840501">
    <property type="protein sequence ID" value="KIP07229.1"/>
    <property type="molecule type" value="Genomic_DNA"/>
</dbReference>
<sequence length="208" mass="23853">MLRPHQIRWASTSSHSFPFPSHSYPTPWQIFHLSPGASQKDIKARYYELVRVHHPDSAQCRNLAPEVRHARFQSISHAYDALRGRRSPEAAASDPFRQELERRRRQRHFDTAAHPRRDFEAQGADDRWKDRLIIAVGLVSLAVGLGPALIFGGPSDQQHRSAAANLAQARAEAREFGEQRRLEIKRRVREHREQAALQDSEQSSDSDK</sequence>
<dbReference type="SUPFAM" id="SSF46565">
    <property type="entry name" value="Chaperone J-domain"/>
    <property type="match status" value="1"/>
</dbReference>
<feature type="compositionally biased region" description="Polar residues" evidence="2">
    <location>
        <begin position="197"/>
        <end position="208"/>
    </location>
</feature>
<feature type="domain" description="J" evidence="4">
    <location>
        <begin position="26"/>
        <end position="104"/>
    </location>
</feature>
<dbReference type="Gene3D" id="1.10.287.110">
    <property type="entry name" value="DnaJ domain"/>
    <property type="match status" value="1"/>
</dbReference>
<evidence type="ECO:0000259" key="4">
    <source>
        <dbReference type="PROSITE" id="PS50076"/>
    </source>
</evidence>
<dbReference type="HOGENOM" id="CLU_091449_0_0_1"/>
<evidence type="ECO:0000313" key="5">
    <source>
        <dbReference type="EMBL" id="KIP07229.1"/>
    </source>
</evidence>
<dbReference type="InterPro" id="IPR051938">
    <property type="entry name" value="Apopto_cytoskel_mod"/>
</dbReference>
<evidence type="ECO:0000256" key="1">
    <source>
        <dbReference type="ARBA" id="ARBA00023186"/>
    </source>
</evidence>
<accession>A0A0C3NPZ4</accession>
<organism evidence="5 6">
    <name type="scientific">Phlebiopsis gigantea (strain 11061_1 CR5-6)</name>
    <name type="common">White-rot fungus</name>
    <name type="synonym">Peniophora gigantea</name>
    <dbReference type="NCBI Taxonomy" id="745531"/>
    <lineage>
        <taxon>Eukaryota</taxon>
        <taxon>Fungi</taxon>
        <taxon>Dikarya</taxon>
        <taxon>Basidiomycota</taxon>
        <taxon>Agaricomycotina</taxon>
        <taxon>Agaricomycetes</taxon>
        <taxon>Polyporales</taxon>
        <taxon>Phanerochaetaceae</taxon>
        <taxon>Phlebiopsis</taxon>
    </lineage>
</organism>
<dbReference type="InterPro" id="IPR036869">
    <property type="entry name" value="J_dom_sf"/>
</dbReference>
<keyword evidence="6" id="KW-1185">Reference proteome</keyword>
<reference evidence="5 6" key="1">
    <citation type="journal article" date="2014" name="PLoS Genet.">
        <title>Analysis of the Phlebiopsis gigantea genome, transcriptome and secretome provides insight into its pioneer colonization strategies of wood.</title>
        <authorList>
            <person name="Hori C."/>
            <person name="Ishida T."/>
            <person name="Igarashi K."/>
            <person name="Samejima M."/>
            <person name="Suzuki H."/>
            <person name="Master E."/>
            <person name="Ferreira P."/>
            <person name="Ruiz-Duenas F.J."/>
            <person name="Held B."/>
            <person name="Canessa P."/>
            <person name="Larrondo L.F."/>
            <person name="Schmoll M."/>
            <person name="Druzhinina I.S."/>
            <person name="Kubicek C.P."/>
            <person name="Gaskell J.A."/>
            <person name="Kersten P."/>
            <person name="St John F."/>
            <person name="Glasner J."/>
            <person name="Sabat G."/>
            <person name="Splinter BonDurant S."/>
            <person name="Syed K."/>
            <person name="Yadav J."/>
            <person name="Mgbeahuruike A.C."/>
            <person name="Kovalchuk A."/>
            <person name="Asiegbu F.O."/>
            <person name="Lackner G."/>
            <person name="Hoffmeister D."/>
            <person name="Rencoret J."/>
            <person name="Gutierrez A."/>
            <person name="Sun H."/>
            <person name="Lindquist E."/>
            <person name="Barry K."/>
            <person name="Riley R."/>
            <person name="Grigoriev I.V."/>
            <person name="Henrissat B."/>
            <person name="Kues U."/>
            <person name="Berka R.M."/>
            <person name="Martinez A.T."/>
            <person name="Covert S.F."/>
            <person name="Blanchette R.A."/>
            <person name="Cullen D."/>
        </authorList>
    </citation>
    <scope>NUCLEOTIDE SEQUENCE [LARGE SCALE GENOMIC DNA]</scope>
    <source>
        <strain evidence="5 6">11061_1 CR5-6</strain>
    </source>
</reference>
<feature type="region of interest" description="Disordered" evidence="2">
    <location>
        <begin position="83"/>
        <end position="104"/>
    </location>
</feature>
<name>A0A0C3NPZ4_PHLG1</name>
<dbReference type="Proteomes" id="UP000053257">
    <property type="component" value="Unassembled WGS sequence"/>
</dbReference>
<gene>
    <name evidence="5" type="ORF">PHLGIDRAFT_427093</name>
</gene>
<dbReference type="AlphaFoldDB" id="A0A0C3NPZ4"/>
<keyword evidence="3" id="KW-1133">Transmembrane helix</keyword>
<keyword evidence="1" id="KW-0143">Chaperone</keyword>
<dbReference type="STRING" id="745531.A0A0C3NPZ4"/>
<dbReference type="PROSITE" id="PS50076">
    <property type="entry name" value="DNAJ_2"/>
    <property type="match status" value="1"/>
</dbReference>
<keyword evidence="3" id="KW-0812">Transmembrane</keyword>
<evidence type="ECO:0000256" key="2">
    <source>
        <dbReference type="SAM" id="MobiDB-lite"/>
    </source>
</evidence>
<feature type="transmembrane region" description="Helical" evidence="3">
    <location>
        <begin position="132"/>
        <end position="151"/>
    </location>
</feature>
<dbReference type="PANTHER" id="PTHR44145">
    <property type="entry name" value="DNAJ HOMOLOG SUBFAMILY A MEMBER 3, MITOCHONDRIAL"/>
    <property type="match status" value="1"/>
</dbReference>
<proteinExistence type="predicted"/>